<evidence type="ECO:0000313" key="2">
    <source>
        <dbReference type="EMBL" id="CAI6337751.1"/>
    </source>
</evidence>
<evidence type="ECO:0000313" key="3">
    <source>
        <dbReference type="Proteomes" id="UP001152607"/>
    </source>
</evidence>
<dbReference type="AlphaFoldDB" id="A0A9W4UMU4"/>
<feature type="compositionally biased region" description="Pro residues" evidence="1">
    <location>
        <begin position="285"/>
        <end position="315"/>
    </location>
</feature>
<dbReference type="Proteomes" id="UP001152607">
    <property type="component" value="Unassembled WGS sequence"/>
</dbReference>
<keyword evidence="3" id="KW-1185">Reference proteome</keyword>
<feature type="compositionally biased region" description="Low complexity" evidence="1">
    <location>
        <begin position="204"/>
        <end position="221"/>
    </location>
</feature>
<feature type="compositionally biased region" description="Low complexity" evidence="1">
    <location>
        <begin position="255"/>
        <end position="269"/>
    </location>
</feature>
<feature type="region of interest" description="Disordered" evidence="1">
    <location>
        <begin position="130"/>
        <end position="346"/>
    </location>
</feature>
<name>A0A9W4UMU4_9PLEO</name>
<proteinExistence type="predicted"/>
<evidence type="ECO:0000256" key="1">
    <source>
        <dbReference type="SAM" id="MobiDB-lite"/>
    </source>
</evidence>
<dbReference type="OrthoDB" id="3784821at2759"/>
<protein>
    <submittedName>
        <fullName evidence="2">Uncharacterized protein</fullName>
    </submittedName>
</protein>
<feature type="compositionally biased region" description="Basic and acidic residues" evidence="1">
    <location>
        <begin position="59"/>
        <end position="68"/>
    </location>
</feature>
<feature type="region of interest" description="Disordered" evidence="1">
    <location>
        <begin position="1"/>
        <end position="25"/>
    </location>
</feature>
<dbReference type="EMBL" id="CAOQHR010000007">
    <property type="protein sequence ID" value="CAI6337751.1"/>
    <property type="molecule type" value="Genomic_DNA"/>
</dbReference>
<comment type="caution">
    <text evidence="2">The sequence shown here is derived from an EMBL/GenBank/DDBJ whole genome shotgun (WGS) entry which is preliminary data.</text>
</comment>
<accession>A0A9W4UMU4</accession>
<feature type="compositionally biased region" description="Polar residues" evidence="1">
    <location>
        <begin position="173"/>
        <end position="182"/>
    </location>
</feature>
<organism evidence="2 3">
    <name type="scientific">Periconia digitata</name>
    <dbReference type="NCBI Taxonomy" id="1303443"/>
    <lineage>
        <taxon>Eukaryota</taxon>
        <taxon>Fungi</taxon>
        <taxon>Dikarya</taxon>
        <taxon>Ascomycota</taxon>
        <taxon>Pezizomycotina</taxon>
        <taxon>Dothideomycetes</taxon>
        <taxon>Pleosporomycetidae</taxon>
        <taxon>Pleosporales</taxon>
        <taxon>Massarineae</taxon>
        <taxon>Periconiaceae</taxon>
        <taxon>Periconia</taxon>
    </lineage>
</organism>
<gene>
    <name evidence="2" type="ORF">PDIGIT_LOCUS10866</name>
</gene>
<sequence length="426" mass="44566">MDDTTASVAQAPPVPKKRGRPKKVVAVDGSASAVATEGTKKVVGKTSAAVTKAKKTATPKKENDEVAKKVGKPAPVKRTTKVVKSRKDDSKVVAEKIVKVDEKVVVQQSKILEEVEKKGTLKAAVAGKTTLKTASSEPVSEAPLLEKAKASGASTVDPPMPVSEPVTRKIDVASQSKGLSQEPTPTPAPAMASAIESMSTPTASPVIKSTVPSSSKSVSKPQAPPPPPVASSSSSSSKSTPAPETAFAIKDTQNPAASPVIASVASASSKSTPNPQFSIPKLTSRPPPGTPSSPSKPPSPPSAPRQPPPPKPIQPHPRATTVSLPRNPHNPYLSRPAPLRPKPLTPEEIEKKEAEIALREGRLPKKYQQAGKHITRIMVGIPFIIVGGYILYQRSDLGDEVKELKNFNIAVLDRRPASSPPPSSSP</sequence>
<reference evidence="2" key="1">
    <citation type="submission" date="2023-01" db="EMBL/GenBank/DDBJ databases">
        <authorList>
            <person name="Van Ghelder C."/>
            <person name="Rancurel C."/>
        </authorList>
    </citation>
    <scope>NUCLEOTIDE SEQUENCE</scope>
    <source>
        <strain evidence="2">CNCM I-4278</strain>
    </source>
</reference>
<feature type="compositionally biased region" description="Low complexity" evidence="1">
    <location>
        <begin position="230"/>
        <end position="243"/>
    </location>
</feature>
<feature type="region of interest" description="Disordered" evidence="1">
    <location>
        <begin position="51"/>
        <end position="73"/>
    </location>
</feature>